<proteinExistence type="predicted"/>
<organism evidence="1">
    <name type="scientific">bioreactor metagenome</name>
    <dbReference type="NCBI Taxonomy" id="1076179"/>
    <lineage>
        <taxon>unclassified sequences</taxon>
        <taxon>metagenomes</taxon>
        <taxon>ecological metagenomes</taxon>
    </lineage>
</organism>
<dbReference type="EMBL" id="VSSQ01027395">
    <property type="protein sequence ID" value="MPM76622.1"/>
    <property type="molecule type" value="Genomic_DNA"/>
</dbReference>
<dbReference type="AlphaFoldDB" id="A0A645CIK3"/>
<gene>
    <name evidence="1" type="ORF">SDC9_123621</name>
</gene>
<sequence length="231" mass="24637">MLVVLGQVFQHRQHAARVAVADQAHVAAFLKQLAAHVQRQVGRVDHALHKAQVSGHQRLGVVHDEHALHIQLHARLLVAVPQIHGRVRRDVQQLRVLGVALDAVVAPGQRRLVVVADGLVELDVLLVGDVLLGACPQRARLVHDLPLPGLHHVAGLIVLALFPLFLFHEDGQADVVGILGDQRLELPGIQKLLGILAQMQGDAGAALGALDLLDLEVARAAAHPAHAFAGG</sequence>
<evidence type="ECO:0000313" key="1">
    <source>
        <dbReference type="EMBL" id="MPM76622.1"/>
    </source>
</evidence>
<protein>
    <submittedName>
        <fullName evidence="1">Uncharacterized protein</fullName>
    </submittedName>
</protein>
<name>A0A645CIK3_9ZZZZ</name>
<comment type="caution">
    <text evidence="1">The sequence shown here is derived from an EMBL/GenBank/DDBJ whole genome shotgun (WGS) entry which is preliminary data.</text>
</comment>
<accession>A0A645CIK3</accession>
<reference evidence="1" key="1">
    <citation type="submission" date="2019-08" db="EMBL/GenBank/DDBJ databases">
        <authorList>
            <person name="Kucharzyk K."/>
            <person name="Murdoch R.W."/>
            <person name="Higgins S."/>
            <person name="Loffler F."/>
        </authorList>
    </citation>
    <scope>NUCLEOTIDE SEQUENCE</scope>
</reference>